<accession>A0A1N7BN98</accession>
<feature type="transmembrane region" description="Helical" evidence="1">
    <location>
        <begin position="9"/>
        <end position="28"/>
    </location>
</feature>
<dbReference type="AlphaFoldDB" id="A0A1N7BN98"/>
<evidence type="ECO:0000313" key="2">
    <source>
        <dbReference type="EMBL" id="SIR52869.1"/>
    </source>
</evidence>
<proteinExistence type="predicted"/>
<evidence type="ECO:0000256" key="1">
    <source>
        <dbReference type="SAM" id="Phobius"/>
    </source>
</evidence>
<keyword evidence="1" id="KW-0472">Membrane</keyword>
<name>A0A1N7BN98_9ACTN</name>
<feature type="transmembrane region" description="Helical" evidence="1">
    <location>
        <begin position="111"/>
        <end position="134"/>
    </location>
</feature>
<evidence type="ECO:0000313" key="3">
    <source>
        <dbReference type="Proteomes" id="UP000186096"/>
    </source>
</evidence>
<feature type="transmembrane region" description="Helical" evidence="1">
    <location>
        <begin position="40"/>
        <end position="65"/>
    </location>
</feature>
<reference evidence="3" key="1">
    <citation type="submission" date="2017-01" db="EMBL/GenBank/DDBJ databases">
        <authorList>
            <person name="Varghese N."/>
            <person name="Submissions S."/>
        </authorList>
    </citation>
    <scope>NUCLEOTIDE SEQUENCE [LARGE SCALE GENOMIC DNA]</scope>
    <source>
        <strain evidence="3">ATCC 12950</strain>
    </source>
</reference>
<protein>
    <submittedName>
        <fullName evidence="2">Uncharacterized protein</fullName>
    </submittedName>
</protein>
<dbReference type="Proteomes" id="UP000186096">
    <property type="component" value="Unassembled WGS sequence"/>
</dbReference>
<gene>
    <name evidence="2" type="ORF">SAMN05421833_11086</name>
</gene>
<keyword evidence="3" id="KW-1185">Reference proteome</keyword>
<organism evidence="2 3">
    <name type="scientific">Microbispora rosea</name>
    <dbReference type="NCBI Taxonomy" id="58117"/>
    <lineage>
        <taxon>Bacteria</taxon>
        <taxon>Bacillati</taxon>
        <taxon>Actinomycetota</taxon>
        <taxon>Actinomycetes</taxon>
        <taxon>Streptosporangiales</taxon>
        <taxon>Streptosporangiaceae</taxon>
        <taxon>Microbispora</taxon>
    </lineage>
</organism>
<dbReference type="EMBL" id="FTNI01000010">
    <property type="protein sequence ID" value="SIR52869.1"/>
    <property type="molecule type" value="Genomic_DNA"/>
</dbReference>
<dbReference type="STRING" id="58117.SAMN05421833_11086"/>
<dbReference type="RefSeq" id="WP_076435386.1">
    <property type="nucleotide sequence ID" value="NZ_FTNI01000010.1"/>
</dbReference>
<keyword evidence="1" id="KW-1133">Transmembrane helix</keyword>
<sequence>MTHEEKRAWIRLVVAVVAYAAYVVTILRRADGGPLPDVPYAAALLWTIGGAIGAAILAEIGMAIVNPRASRVIDVRDKEIGRLGDYTGQAFVAIGALAAMLMAVAEWDRFWIANVIYLFFVLSAVLSDVAKIILYRRSVPEW</sequence>
<dbReference type="OrthoDB" id="4559359at2"/>
<keyword evidence="1" id="KW-0812">Transmembrane</keyword>
<feature type="transmembrane region" description="Helical" evidence="1">
    <location>
        <begin position="86"/>
        <end position="105"/>
    </location>
</feature>